<dbReference type="STRING" id="168276.SAMN05444580_105353"/>
<dbReference type="AlphaFoldDB" id="A0A1G6WFS8"/>
<name>A0A1G6WFS8_9NOCA</name>
<dbReference type="Proteomes" id="UP000199417">
    <property type="component" value="Unassembled WGS sequence"/>
</dbReference>
<comment type="similarity">
    <text evidence="2">Belongs to the DadA oxidoreductase family.</text>
</comment>
<reference evidence="6 7" key="1">
    <citation type="submission" date="2016-10" db="EMBL/GenBank/DDBJ databases">
        <authorList>
            <person name="de Groot N.N."/>
        </authorList>
    </citation>
    <scope>NUCLEOTIDE SEQUENCE [LARGE SCALE GENOMIC DNA]</scope>
    <source>
        <strain evidence="6 7">JCM 11308</strain>
    </source>
</reference>
<dbReference type="EMBL" id="FNAB01000005">
    <property type="protein sequence ID" value="SDD64649.1"/>
    <property type="molecule type" value="Genomic_DNA"/>
</dbReference>
<evidence type="ECO:0000259" key="5">
    <source>
        <dbReference type="Pfam" id="PF01266"/>
    </source>
</evidence>
<evidence type="ECO:0000256" key="3">
    <source>
        <dbReference type="ARBA" id="ARBA00022630"/>
    </source>
</evidence>
<dbReference type="Pfam" id="PF01266">
    <property type="entry name" value="DAO"/>
    <property type="match status" value="1"/>
</dbReference>
<proteinExistence type="inferred from homology"/>
<keyword evidence="7" id="KW-1185">Reference proteome</keyword>
<dbReference type="Gene3D" id="3.30.9.10">
    <property type="entry name" value="D-Amino Acid Oxidase, subunit A, domain 2"/>
    <property type="match status" value="1"/>
</dbReference>
<evidence type="ECO:0000256" key="2">
    <source>
        <dbReference type="ARBA" id="ARBA00009410"/>
    </source>
</evidence>
<dbReference type="PANTHER" id="PTHR13847:SF286">
    <property type="entry name" value="D-AMINO ACID DEHYDROGENASE"/>
    <property type="match status" value="1"/>
</dbReference>
<keyword evidence="4" id="KW-0560">Oxidoreductase</keyword>
<sequence>MSRSMSQDQFDLAVVGSGIVGLAHAALALDRGLRVVVVERHDRPVGASVRNFGHVGITAQSGEGLAYAKAGRRHWLNFGARAGFWVGELGTLVVARADDEVELLREFASQRDGEVALLDRDAVSRHASIKDPALRGGALFTEDVRVSSPEAIPALARYLSEEGVEFRFRTNVTGLDEGVVHTSRGEIRATEIVVAVGHDTDMLSPSTAEEIDLQRCSLHMLELDCPTGSHFDPVLLTGLSVLRYKGLSGCAAAQEVRSRIERTTPDLFELLVNLKMSQRPNGRLVVGDTHVYGHTHDPFRDEAIDDVLLREFRQLLGADLTVRRRWTGEYASSTQVDFLIAEPTPRVRYVSVTNGTGMTTAFGLAEHVLEAALTPAAAR</sequence>
<dbReference type="InterPro" id="IPR017741">
    <property type="entry name" value="FAD-dependent_OxRdtase_HpnW"/>
</dbReference>
<keyword evidence="3" id="KW-0285">Flavoprotein</keyword>
<feature type="domain" description="FAD dependent oxidoreductase" evidence="5">
    <location>
        <begin position="11"/>
        <end position="369"/>
    </location>
</feature>
<gene>
    <name evidence="6" type="ORF">SAMN05444580_105353</name>
</gene>
<dbReference type="InterPro" id="IPR006076">
    <property type="entry name" value="FAD-dep_OxRdtase"/>
</dbReference>
<dbReference type="PANTHER" id="PTHR13847">
    <property type="entry name" value="SARCOSINE DEHYDROGENASE-RELATED"/>
    <property type="match status" value="1"/>
</dbReference>
<accession>A0A1G6WFS8</accession>
<dbReference type="GO" id="GO:0016491">
    <property type="term" value="F:oxidoreductase activity"/>
    <property type="evidence" value="ECO:0007669"/>
    <property type="project" value="UniProtKB-KW"/>
</dbReference>
<evidence type="ECO:0000313" key="6">
    <source>
        <dbReference type="EMBL" id="SDD64649.1"/>
    </source>
</evidence>
<protein>
    <submittedName>
        <fullName evidence="6">FAD dependent oxidoreductase TIGR03364</fullName>
    </submittedName>
</protein>
<dbReference type="Gene3D" id="3.50.50.60">
    <property type="entry name" value="FAD/NAD(P)-binding domain"/>
    <property type="match status" value="1"/>
</dbReference>
<organism evidence="6 7">
    <name type="scientific">Rhodococcus tukisamuensis</name>
    <dbReference type="NCBI Taxonomy" id="168276"/>
    <lineage>
        <taxon>Bacteria</taxon>
        <taxon>Bacillati</taxon>
        <taxon>Actinomycetota</taxon>
        <taxon>Actinomycetes</taxon>
        <taxon>Mycobacteriales</taxon>
        <taxon>Nocardiaceae</taxon>
        <taxon>Rhodococcus</taxon>
    </lineage>
</organism>
<dbReference type="InterPro" id="IPR036188">
    <property type="entry name" value="FAD/NAD-bd_sf"/>
</dbReference>
<dbReference type="SUPFAM" id="SSF51905">
    <property type="entry name" value="FAD/NAD(P)-binding domain"/>
    <property type="match status" value="1"/>
</dbReference>
<evidence type="ECO:0000256" key="1">
    <source>
        <dbReference type="ARBA" id="ARBA00001974"/>
    </source>
</evidence>
<evidence type="ECO:0000313" key="7">
    <source>
        <dbReference type="Proteomes" id="UP000199417"/>
    </source>
</evidence>
<dbReference type="GO" id="GO:0005737">
    <property type="term" value="C:cytoplasm"/>
    <property type="evidence" value="ECO:0007669"/>
    <property type="project" value="TreeGrafter"/>
</dbReference>
<dbReference type="NCBIfam" id="TIGR03364">
    <property type="entry name" value="HpnW_proposed"/>
    <property type="match status" value="1"/>
</dbReference>
<comment type="cofactor">
    <cofactor evidence="1">
        <name>FAD</name>
        <dbReference type="ChEBI" id="CHEBI:57692"/>
    </cofactor>
</comment>
<evidence type="ECO:0000256" key="4">
    <source>
        <dbReference type="ARBA" id="ARBA00023002"/>
    </source>
</evidence>